<dbReference type="SUPFAM" id="SSF52283">
    <property type="entry name" value="Formate/glycerate dehydrogenase catalytic domain-like"/>
    <property type="match status" value="1"/>
</dbReference>
<dbReference type="Gene3D" id="3.40.50.720">
    <property type="entry name" value="NAD(P)-binding Rossmann-like Domain"/>
    <property type="match status" value="2"/>
</dbReference>
<keyword evidence="5" id="KW-1185">Reference proteome</keyword>
<name>A0ABS4DUE2_9HYPH</name>
<evidence type="ECO:0000256" key="2">
    <source>
        <dbReference type="ARBA" id="ARBA00023027"/>
    </source>
</evidence>
<protein>
    <submittedName>
        <fullName evidence="4">Phosphoglycerate dehydrogenase-like enzyme</fullName>
    </submittedName>
</protein>
<organism evidence="4 5">
    <name type="scientific">Rhizobium halophytocola</name>
    <dbReference type="NCBI Taxonomy" id="735519"/>
    <lineage>
        <taxon>Bacteria</taxon>
        <taxon>Pseudomonadati</taxon>
        <taxon>Pseudomonadota</taxon>
        <taxon>Alphaproteobacteria</taxon>
        <taxon>Hyphomicrobiales</taxon>
        <taxon>Rhizobiaceae</taxon>
        <taxon>Rhizobium/Agrobacterium group</taxon>
        <taxon>Rhizobium</taxon>
    </lineage>
</organism>
<proteinExistence type="predicted"/>
<evidence type="ECO:0000256" key="1">
    <source>
        <dbReference type="ARBA" id="ARBA00023002"/>
    </source>
</evidence>
<comment type="caution">
    <text evidence="4">The sequence shown here is derived from an EMBL/GenBank/DDBJ whole genome shotgun (WGS) entry which is preliminary data.</text>
</comment>
<dbReference type="PANTHER" id="PTHR43333:SF1">
    <property type="entry name" value="D-ISOMER SPECIFIC 2-HYDROXYACID DEHYDROGENASE NAD-BINDING DOMAIN-CONTAINING PROTEIN"/>
    <property type="match status" value="1"/>
</dbReference>
<keyword evidence="1" id="KW-0560">Oxidoreductase</keyword>
<evidence type="ECO:0000313" key="5">
    <source>
        <dbReference type="Proteomes" id="UP000759443"/>
    </source>
</evidence>
<sequence>MRIHILNDRDPAAALRLSPQELAESAAASGLDAAGLVISEGDGSSYPDDADIVFACVKPDVSALKKKLPSLRWVQVISAGVEAIIPTLPGGVALTNASGVHGEKGGEFVLAAALMLNFRIPGFVSDKAAGKWQPLFETPARGKRVTLLGVGGIGSEATRRLLANGYHVTGVTRTGRADVDLDNCIATDALDSVLADTDVLVSTLPATPATRGLIDKRRLEILPERAGIVVVGRAAVIDYAVMADMLESGRLAGAVLDVFDIEPLPAGDRLWSCPNLIMTPHCSVDDHATYMAGCLSIFNDNLKRLENGEPLRNEVDPKLGY</sequence>
<gene>
    <name evidence="4" type="ORF">J2Z17_000733</name>
</gene>
<evidence type="ECO:0000313" key="4">
    <source>
        <dbReference type="EMBL" id="MBP1849312.1"/>
    </source>
</evidence>
<accession>A0ABS4DUE2</accession>
<dbReference type="RefSeq" id="WP_209942351.1">
    <property type="nucleotide sequence ID" value="NZ_JAGGJU010000002.1"/>
</dbReference>
<dbReference type="CDD" id="cd05300">
    <property type="entry name" value="2-Hacid_dh_1"/>
    <property type="match status" value="1"/>
</dbReference>
<evidence type="ECO:0000259" key="3">
    <source>
        <dbReference type="Pfam" id="PF02826"/>
    </source>
</evidence>
<dbReference type="SUPFAM" id="SSF51735">
    <property type="entry name" value="NAD(P)-binding Rossmann-fold domains"/>
    <property type="match status" value="1"/>
</dbReference>
<dbReference type="Pfam" id="PF02826">
    <property type="entry name" value="2-Hacid_dh_C"/>
    <property type="match status" value="1"/>
</dbReference>
<feature type="domain" description="D-isomer specific 2-hydroxyacid dehydrogenase NAD-binding" evidence="3">
    <location>
        <begin position="111"/>
        <end position="283"/>
    </location>
</feature>
<dbReference type="Proteomes" id="UP000759443">
    <property type="component" value="Unassembled WGS sequence"/>
</dbReference>
<dbReference type="InterPro" id="IPR006140">
    <property type="entry name" value="D-isomer_DH_NAD-bd"/>
</dbReference>
<dbReference type="PANTHER" id="PTHR43333">
    <property type="entry name" value="2-HACID_DH_C DOMAIN-CONTAINING PROTEIN"/>
    <property type="match status" value="1"/>
</dbReference>
<dbReference type="EMBL" id="JAGGJU010000002">
    <property type="protein sequence ID" value="MBP1849312.1"/>
    <property type="molecule type" value="Genomic_DNA"/>
</dbReference>
<keyword evidence="2" id="KW-0520">NAD</keyword>
<dbReference type="InterPro" id="IPR036291">
    <property type="entry name" value="NAD(P)-bd_dom_sf"/>
</dbReference>
<reference evidence="4 5" key="1">
    <citation type="submission" date="2021-03" db="EMBL/GenBank/DDBJ databases">
        <title>Genomic Encyclopedia of Type Strains, Phase IV (KMG-IV): sequencing the most valuable type-strain genomes for metagenomic binning, comparative biology and taxonomic classification.</title>
        <authorList>
            <person name="Goeker M."/>
        </authorList>
    </citation>
    <scope>NUCLEOTIDE SEQUENCE [LARGE SCALE GENOMIC DNA]</scope>
    <source>
        <strain evidence="4 5">DSM 21600</strain>
    </source>
</reference>